<dbReference type="GO" id="GO:0003700">
    <property type="term" value="F:DNA-binding transcription factor activity"/>
    <property type="evidence" value="ECO:0007669"/>
    <property type="project" value="TreeGrafter"/>
</dbReference>
<sequence>MQPDHTNRSERKKEETQNKIFQVSVELFNQMGIENVTMELIAEKVDIAKGTLYNYFPSKEAIINGYLQRSFQESSQERLAKIAQLPDTSTRLKYVFSLLIEGVKRQKEIFESFMLFRMKNTLSFHPVGQDQATGLSSLSALIIQLGIASSELDSRLDVRLLEDLFELTLIEVIKPYYIDPQNYQQEKAISQAIDLFLHGAALRK</sequence>
<gene>
    <name evidence="5" type="primary">slmA_9</name>
    <name evidence="5" type="ORF">SDC9_59192</name>
</gene>
<dbReference type="GO" id="GO:0000976">
    <property type="term" value="F:transcription cis-regulatory region binding"/>
    <property type="evidence" value="ECO:0007669"/>
    <property type="project" value="TreeGrafter"/>
</dbReference>
<protein>
    <submittedName>
        <fullName evidence="5">Nucleoid occlusion factor SlmA</fullName>
    </submittedName>
</protein>
<comment type="caution">
    <text evidence="5">The sequence shown here is derived from an EMBL/GenBank/DDBJ whole genome shotgun (WGS) entry which is preliminary data.</text>
</comment>
<name>A0A644XAP9_9ZZZZ</name>
<reference evidence="5" key="1">
    <citation type="submission" date="2019-08" db="EMBL/GenBank/DDBJ databases">
        <authorList>
            <person name="Kucharzyk K."/>
            <person name="Murdoch R.W."/>
            <person name="Higgins S."/>
            <person name="Loffler F."/>
        </authorList>
    </citation>
    <scope>NUCLEOTIDE SEQUENCE</scope>
</reference>
<evidence type="ECO:0000313" key="5">
    <source>
        <dbReference type="EMBL" id="MPM12838.1"/>
    </source>
</evidence>
<dbReference type="Gene3D" id="1.10.357.10">
    <property type="entry name" value="Tetracycline Repressor, domain 2"/>
    <property type="match status" value="1"/>
</dbReference>
<dbReference type="PRINTS" id="PR00455">
    <property type="entry name" value="HTHTETR"/>
</dbReference>
<keyword evidence="1" id="KW-0805">Transcription regulation</keyword>
<dbReference type="InterPro" id="IPR023772">
    <property type="entry name" value="DNA-bd_HTH_TetR-type_CS"/>
</dbReference>
<keyword evidence="2" id="KW-0238">DNA-binding</keyword>
<dbReference type="PANTHER" id="PTHR30055:SF234">
    <property type="entry name" value="HTH-TYPE TRANSCRIPTIONAL REGULATOR BETI"/>
    <property type="match status" value="1"/>
</dbReference>
<dbReference type="InterPro" id="IPR009057">
    <property type="entry name" value="Homeodomain-like_sf"/>
</dbReference>
<proteinExistence type="predicted"/>
<dbReference type="InterPro" id="IPR050109">
    <property type="entry name" value="HTH-type_TetR-like_transc_reg"/>
</dbReference>
<dbReference type="SUPFAM" id="SSF46689">
    <property type="entry name" value="Homeodomain-like"/>
    <property type="match status" value="1"/>
</dbReference>
<evidence type="ECO:0000256" key="2">
    <source>
        <dbReference type="ARBA" id="ARBA00023125"/>
    </source>
</evidence>
<keyword evidence="3" id="KW-0804">Transcription</keyword>
<feature type="domain" description="HTH tetR-type" evidence="4">
    <location>
        <begin position="14"/>
        <end position="74"/>
    </location>
</feature>
<dbReference type="PROSITE" id="PS01081">
    <property type="entry name" value="HTH_TETR_1"/>
    <property type="match status" value="1"/>
</dbReference>
<dbReference type="EMBL" id="VSSQ01002029">
    <property type="protein sequence ID" value="MPM12838.1"/>
    <property type="molecule type" value="Genomic_DNA"/>
</dbReference>
<evidence type="ECO:0000256" key="3">
    <source>
        <dbReference type="ARBA" id="ARBA00023163"/>
    </source>
</evidence>
<organism evidence="5">
    <name type="scientific">bioreactor metagenome</name>
    <dbReference type="NCBI Taxonomy" id="1076179"/>
    <lineage>
        <taxon>unclassified sequences</taxon>
        <taxon>metagenomes</taxon>
        <taxon>ecological metagenomes</taxon>
    </lineage>
</organism>
<evidence type="ECO:0000256" key="1">
    <source>
        <dbReference type="ARBA" id="ARBA00023015"/>
    </source>
</evidence>
<dbReference type="AlphaFoldDB" id="A0A644XAP9"/>
<dbReference type="PROSITE" id="PS50977">
    <property type="entry name" value="HTH_TETR_2"/>
    <property type="match status" value="1"/>
</dbReference>
<dbReference type="Pfam" id="PF00440">
    <property type="entry name" value="TetR_N"/>
    <property type="match status" value="1"/>
</dbReference>
<evidence type="ECO:0000259" key="4">
    <source>
        <dbReference type="PROSITE" id="PS50977"/>
    </source>
</evidence>
<accession>A0A644XAP9</accession>
<dbReference type="PANTHER" id="PTHR30055">
    <property type="entry name" value="HTH-TYPE TRANSCRIPTIONAL REGULATOR RUTR"/>
    <property type="match status" value="1"/>
</dbReference>
<dbReference type="InterPro" id="IPR001647">
    <property type="entry name" value="HTH_TetR"/>
</dbReference>